<gene>
    <name evidence="1" type="ORF">K1T71_002691</name>
</gene>
<name>A0ACC1DDB8_9NEOP</name>
<comment type="caution">
    <text evidence="1">The sequence shown here is derived from an EMBL/GenBank/DDBJ whole genome shotgun (WGS) entry which is preliminary data.</text>
</comment>
<keyword evidence="2" id="KW-1185">Reference proteome</keyword>
<evidence type="ECO:0000313" key="2">
    <source>
        <dbReference type="Proteomes" id="UP000824533"/>
    </source>
</evidence>
<protein>
    <submittedName>
        <fullName evidence="1">Uncharacterized protein</fullName>
    </submittedName>
</protein>
<dbReference type="EMBL" id="CM034390">
    <property type="protein sequence ID" value="KAJ0181969.1"/>
    <property type="molecule type" value="Genomic_DNA"/>
</dbReference>
<sequence>MGLYKLFSYNVEVQYKNYFLSKAMLFSIAITLLNVILPFVIAYKSRGFWLKSQFFYEQPSVKFTYEYLLVAETEDPKYPIVCGEISSTNNDIKDGEENCAEFHVQEYDYKKDGKNDMLYLNFKLLVPKGRSISSILILLGLDCQLQTLCPLHIQSLAVIHEKFTLPPTGLKFYGDLYIYQIAHLPCLVNNVDTKYNSSVFKYERDGTENIIDLMLSEYFNREVITQVKPLFSRSEDGHTGAINIIINVRIPETLIRYTPNALQELIWAWPQYLSLVVLFYWFFKRIKRFIFNKRLLMAWEITPWKKQQ</sequence>
<organism evidence="1 2">
    <name type="scientific">Dendrolimus kikuchii</name>
    <dbReference type="NCBI Taxonomy" id="765133"/>
    <lineage>
        <taxon>Eukaryota</taxon>
        <taxon>Metazoa</taxon>
        <taxon>Ecdysozoa</taxon>
        <taxon>Arthropoda</taxon>
        <taxon>Hexapoda</taxon>
        <taxon>Insecta</taxon>
        <taxon>Pterygota</taxon>
        <taxon>Neoptera</taxon>
        <taxon>Endopterygota</taxon>
        <taxon>Lepidoptera</taxon>
        <taxon>Glossata</taxon>
        <taxon>Ditrysia</taxon>
        <taxon>Bombycoidea</taxon>
        <taxon>Lasiocampidae</taxon>
        <taxon>Dendrolimus</taxon>
    </lineage>
</organism>
<evidence type="ECO:0000313" key="1">
    <source>
        <dbReference type="EMBL" id="KAJ0181969.1"/>
    </source>
</evidence>
<reference evidence="1 2" key="1">
    <citation type="journal article" date="2021" name="Front. Genet.">
        <title>Chromosome-Level Genome Assembly Reveals Significant Gene Expansion in the Toll and IMD Signaling Pathways of Dendrolimus kikuchii.</title>
        <authorList>
            <person name="Zhou J."/>
            <person name="Wu P."/>
            <person name="Xiong Z."/>
            <person name="Liu N."/>
            <person name="Zhao N."/>
            <person name="Ji M."/>
            <person name="Qiu Y."/>
            <person name="Yang B."/>
        </authorList>
    </citation>
    <scope>NUCLEOTIDE SEQUENCE [LARGE SCALE GENOMIC DNA]</scope>
    <source>
        <strain evidence="1">Ann1</strain>
    </source>
</reference>
<proteinExistence type="predicted"/>
<dbReference type="Proteomes" id="UP000824533">
    <property type="component" value="Linkage Group LG04"/>
</dbReference>
<accession>A0ACC1DDB8</accession>